<dbReference type="FunFam" id="3.30.50.10:FF:000044">
    <property type="entry name" value="retinoic acid receptor beta isoform X4"/>
    <property type="match status" value="1"/>
</dbReference>
<dbReference type="InterPro" id="IPR001628">
    <property type="entry name" value="Znf_hrmn_rcpt"/>
</dbReference>
<feature type="compositionally biased region" description="Low complexity" evidence="10">
    <location>
        <begin position="354"/>
        <end position="365"/>
    </location>
</feature>
<dbReference type="GO" id="GO:0008270">
    <property type="term" value="F:zinc ion binding"/>
    <property type="evidence" value="ECO:0007669"/>
    <property type="project" value="UniProtKB-KW"/>
</dbReference>
<dbReference type="Pfam" id="PF00105">
    <property type="entry name" value="zf-C4"/>
    <property type="match status" value="1"/>
</dbReference>
<dbReference type="SUPFAM" id="SSF48508">
    <property type="entry name" value="Nuclear receptor ligand-binding domain"/>
    <property type="match status" value="1"/>
</dbReference>
<dbReference type="InterPro" id="IPR047159">
    <property type="entry name" value="NR_DBD_RAR"/>
</dbReference>
<dbReference type="GO" id="GO:0005634">
    <property type="term" value="C:nucleus"/>
    <property type="evidence" value="ECO:0007669"/>
    <property type="project" value="UniProtKB-SubCell"/>
</dbReference>
<dbReference type="PROSITE" id="PS51030">
    <property type="entry name" value="NUCLEAR_REC_DBD_2"/>
    <property type="match status" value="1"/>
</dbReference>
<feature type="compositionally biased region" description="Basic and acidic residues" evidence="10">
    <location>
        <begin position="303"/>
        <end position="320"/>
    </location>
</feature>
<proteinExistence type="inferred from homology"/>
<dbReference type="SUPFAM" id="SSF57716">
    <property type="entry name" value="Glucocorticoid receptor-like (DNA-binding domain)"/>
    <property type="match status" value="1"/>
</dbReference>
<dbReference type="GO" id="GO:0000981">
    <property type="term" value="F:DNA-binding transcription factor activity, RNA polymerase II-specific"/>
    <property type="evidence" value="ECO:0007669"/>
    <property type="project" value="TreeGrafter"/>
</dbReference>
<dbReference type="InterPro" id="IPR035500">
    <property type="entry name" value="NHR-like_dom_sf"/>
</dbReference>
<keyword evidence="14" id="KW-1185">Reference proteome</keyword>
<keyword evidence="1 9" id="KW-0479">Metal-binding</keyword>
<accession>A0A7J7KNT5</accession>
<dbReference type="AlphaFoldDB" id="A0A7J7KNT5"/>
<evidence type="ECO:0000256" key="4">
    <source>
        <dbReference type="ARBA" id="ARBA00023015"/>
    </source>
</evidence>
<evidence type="ECO:0000313" key="13">
    <source>
        <dbReference type="EMBL" id="KAF6039808.1"/>
    </source>
</evidence>
<feature type="region of interest" description="Disordered" evidence="10">
    <location>
        <begin position="287"/>
        <end position="320"/>
    </location>
</feature>
<dbReference type="PRINTS" id="PR00398">
    <property type="entry name" value="STRDHORMONER"/>
</dbReference>
<dbReference type="PROSITE" id="PS00031">
    <property type="entry name" value="NUCLEAR_REC_DBD_1"/>
    <property type="match status" value="1"/>
</dbReference>
<comment type="similarity">
    <text evidence="9">Belongs to the nuclear hormone receptor family.</text>
</comment>
<dbReference type="GO" id="GO:0005667">
    <property type="term" value="C:transcription regulator complex"/>
    <property type="evidence" value="ECO:0007669"/>
    <property type="project" value="TreeGrafter"/>
</dbReference>
<keyword evidence="3 9" id="KW-0862">Zinc</keyword>
<gene>
    <name evidence="13" type="ORF">EB796_001889</name>
</gene>
<keyword evidence="5 9" id="KW-0238">DNA-binding</keyword>
<keyword evidence="6 9" id="KW-0804">Transcription</keyword>
<keyword evidence="2 9" id="KW-0863">Zinc-finger</keyword>
<dbReference type="GO" id="GO:0035259">
    <property type="term" value="F:nuclear glucocorticoid receptor binding"/>
    <property type="evidence" value="ECO:0007669"/>
    <property type="project" value="TreeGrafter"/>
</dbReference>
<feature type="region of interest" description="Disordered" evidence="10">
    <location>
        <begin position="337"/>
        <end position="412"/>
    </location>
</feature>
<evidence type="ECO:0000256" key="1">
    <source>
        <dbReference type="ARBA" id="ARBA00022723"/>
    </source>
</evidence>
<dbReference type="Gene3D" id="1.10.565.10">
    <property type="entry name" value="Retinoid X Receptor"/>
    <property type="match status" value="1"/>
</dbReference>
<evidence type="ECO:0000256" key="7">
    <source>
        <dbReference type="ARBA" id="ARBA00023170"/>
    </source>
</evidence>
<dbReference type="OrthoDB" id="5771769at2759"/>
<dbReference type="GO" id="GO:0071376">
    <property type="term" value="P:cellular response to corticotropin-releasing hormone stimulus"/>
    <property type="evidence" value="ECO:0007669"/>
    <property type="project" value="TreeGrafter"/>
</dbReference>
<sequence length="608" mass="67719">MPVKYWAIVWSVRRGGTDKFLREAIITLLYLISITRSCNCTHLSNCYPTRTCVQQNIANLCVPFILTSPVNTFKANTTQLVHRDLSYCIRPQLHSPSRFSLLLLQQLGEDNPVSESVDIKVNNQPSRMTASLSMEYSRHMDMVADRKPILPPYSMSAGGMLPGGFQGLPHLHDQSNRMFLSSYAAHRGALPYDFHGHMNPGNLNPAPAKSPSPPPRVYKPCVVCNDKSSGYHYGVSSCEGCKGFFRRSVNKNMTYTCQKDSNCEINKVTRNRCQHCRLKKCFDKGMSKEAVRNDRKKKPPVADADKEDNNNKKAEPATFLTERDEHLIGIILDAHRQTLPGGPVLPKKVDDCPSRSPSVSSPVPSTCSNMTGESSDRPSPDTTTLDSMGGLHSPSTPGSNYGSPSRRPGWDNVDELNSEGIVKVVEFAKKIPRFLELSVTDQITLLKAACLEVLILRLSMRYKAAEDMLTFSNGVSISQVEMEKGGFGALAQTIFKFSAALSQMNLDEKEFALLSSICLLSSDRSGLESSVNVERVQEPYLVALQHYTRHRHPNKPHLFAKLLMKLTDLRSISIKGADKVLHLREESADNIPPLVKEMFDRTENVCIL</sequence>
<feature type="compositionally biased region" description="Polar residues" evidence="10">
    <location>
        <begin position="393"/>
        <end position="403"/>
    </location>
</feature>
<dbReference type="PANTHER" id="PTHR24085:SF9">
    <property type="match status" value="1"/>
</dbReference>
<reference evidence="13" key="1">
    <citation type="submission" date="2020-06" db="EMBL/GenBank/DDBJ databases">
        <title>Draft genome of Bugula neritina, a colonial animal packing powerful symbionts and potential medicines.</title>
        <authorList>
            <person name="Rayko M."/>
        </authorList>
    </citation>
    <scope>NUCLEOTIDE SEQUENCE [LARGE SCALE GENOMIC DNA]</scope>
    <source>
        <strain evidence="13">Kwan_BN1</strain>
    </source>
</reference>
<evidence type="ECO:0000256" key="5">
    <source>
        <dbReference type="ARBA" id="ARBA00023125"/>
    </source>
</evidence>
<protein>
    <submittedName>
        <fullName evidence="13">RARA</fullName>
    </submittedName>
</protein>
<feature type="domain" description="Nuclear receptor" evidence="11">
    <location>
        <begin position="218"/>
        <end position="293"/>
    </location>
</feature>
<keyword evidence="4 9" id="KW-0805">Transcription regulation</keyword>
<dbReference type="EMBL" id="VXIV02000210">
    <property type="protein sequence ID" value="KAF6039808.1"/>
    <property type="molecule type" value="Genomic_DNA"/>
</dbReference>
<dbReference type="Gene3D" id="3.30.50.10">
    <property type="entry name" value="Erythroid Transcription Factor GATA-1, subunit A"/>
    <property type="match status" value="1"/>
</dbReference>
<name>A0A7J7KNT5_BUGNE</name>
<dbReference type="CDD" id="cd06964">
    <property type="entry name" value="NR_DBD_RAR"/>
    <property type="match status" value="1"/>
</dbReference>
<dbReference type="Pfam" id="PF00104">
    <property type="entry name" value="Hormone_recep"/>
    <property type="match status" value="1"/>
</dbReference>
<organism evidence="13 14">
    <name type="scientific">Bugula neritina</name>
    <name type="common">Brown bryozoan</name>
    <name type="synonym">Sertularia neritina</name>
    <dbReference type="NCBI Taxonomy" id="10212"/>
    <lineage>
        <taxon>Eukaryota</taxon>
        <taxon>Metazoa</taxon>
        <taxon>Spiralia</taxon>
        <taxon>Lophotrochozoa</taxon>
        <taxon>Bryozoa</taxon>
        <taxon>Gymnolaemata</taxon>
        <taxon>Cheilostomatida</taxon>
        <taxon>Flustrina</taxon>
        <taxon>Buguloidea</taxon>
        <taxon>Bugulidae</taxon>
        <taxon>Bugula</taxon>
    </lineage>
</organism>
<evidence type="ECO:0000256" key="8">
    <source>
        <dbReference type="ARBA" id="ARBA00023242"/>
    </source>
</evidence>
<dbReference type="SMART" id="SM00399">
    <property type="entry name" value="ZnF_C4"/>
    <property type="match status" value="1"/>
</dbReference>
<evidence type="ECO:0000256" key="2">
    <source>
        <dbReference type="ARBA" id="ARBA00022771"/>
    </source>
</evidence>
<dbReference type="InterPro" id="IPR001723">
    <property type="entry name" value="Nuclear_hrmn_rcpt"/>
</dbReference>
<keyword evidence="7 9" id="KW-0675">Receptor</keyword>
<keyword evidence="8 9" id="KW-0539">Nucleus</keyword>
<dbReference type="InterPro" id="IPR013088">
    <property type="entry name" value="Znf_NHR/GATA"/>
</dbReference>
<feature type="domain" description="NR LBD" evidence="12">
    <location>
        <begin position="323"/>
        <end position="602"/>
    </location>
</feature>
<comment type="caution">
    <text evidence="13">The sequence shown here is derived from an EMBL/GenBank/DDBJ whole genome shotgun (WGS) entry which is preliminary data.</text>
</comment>
<evidence type="ECO:0000313" key="14">
    <source>
        <dbReference type="Proteomes" id="UP000593567"/>
    </source>
</evidence>
<dbReference type="PROSITE" id="PS51843">
    <property type="entry name" value="NR_LBD"/>
    <property type="match status" value="1"/>
</dbReference>
<dbReference type="PANTHER" id="PTHR24085">
    <property type="entry name" value="NUCLEAR HORMONE RECEPTOR"/>
    <property type="match status" value="1"/>
</dbReference>
<evidence type="ECO:0000256" key="9">
    <source>
        <dbReference type="RuleBase" id="RU004334"/>
    </source>
</evidence>
<dbReference type="PRINTS" id="PR00047">
    <property type="entry name" value="STROIDFINGER"/>
</dbReference>
<evidence type="ECO:0000256" key="10">
    <source>
        <dbReference type="SAM" id="MobiDB-lite"/>
    </source>
</evidence>
<dbReference type="InterPro" id="IPR000536">
    <property type="entry name" value="Nucl_hrmn_rcpt_lig-bd"/>
</dbReference>
<dbReference type="SMART" id="SM00430">
    <property type="entry name" value="HOLI"/>
    <property type="match status" value="1"/>
</dbReference>
<evidence type="ECO:0000256" key="3">
    <source>
        <dbReference type="ARBA" id="ARBA00022833"/>
    </source>
</evidence>
<dbReference type="GO" id="GO:0000978">
    <property type="term" value="F:RNA polymerase II cis-regulatory region sequence-specific DNA binding"/>
    <property type="evidence" value="ECO:0007669"/>
    <property type="project" value="TreeGrafter"/>
</dbReference>
<dbReference type="Proteomes" id="UP000593567">
    <property type="component" value="Unassembled WGS sequence"/>
</dbReference>
<comment type="subcellular location">
    <subcellularLocation>
        <location evidence="9">Nucleus</location>
    </subcellularLocation>
</comment>
<evidence type="ECO:0000256" key="6">
    <source>
        <dbReference type="ARBA" id="ARBA00023163"/>
    </source>
</evidence>
<evidence type="ECO:0000259" key="11">
    <source>
        <dbReference type="PROSITE" id="PS51030"/>
    </source>
</evidence>
<evidence type="ECO:0000259" key="12">
    <source>
        <dbReference type="PROSITE" id="PS51843"/>
    </source>
</evidence>